<feature type="compositionally biased region" description="Polar residues" evidence="16">
    <location>
        <begin position="158"/>
        <end position="171"/>
    </location>
</feature>
<dbReference type="GO" id="GO:0005576">
    <property type="term" value="C:extracellular region"/>
    <property type="evidence" value="ECO:0007669"/>
    <property type="project" value="UniProtKB-SubCell"/>
</dbReference>
<evidence type="ECO:0000256" key="1">
    <source>
        <dbReference type="ARBA" id="ARBA00004609"/>
    </source>
</evidence>
<comment type="similarity">
    <text evidence="3">Belongs to the RBT5 family.</text>
</comment>
<evidence type="ECO:0000256" key="8">
    <source>
        <dbReference type="ARBA" id="ARBA00022723"/>
    </source>
</evidence>
<evidence type="ECO:0000256" key="3">
    <source>
        <dbReference type="ARBA" id="ARBA00010031"/>
    </source>
</evidence>
<evidence type="ECO:0000256" key="7">
    <source>
        <dbReference type="ARBA" id="ARBA00022622"/>
    </source>
</evidence>
<keyword evidence="6 15" id="KW-0349">Heme</keyword>
<keyword evidence="4" id="KW-1003">Cell membrane</keyword>
<evidence type="ECO:0000256" key="9">
    <source>
        <dbReference type="ARBA" id="ARBA00022729"/>
    </source>
</evidence>
<keyword evidence="14" id="KW-0449">Lipoprotein</keyword>
<dbReference type="EMBL" id="MU005782">
    <property type="protein sequence ID" value="KAF2704538.1"/>
    <property type="molecule type" value="Genomic_DNA"/>
</dbReference>
<evidence type="ECO:0000256" key="17">
    <source>
        <dbReference type="SAM" id="SignalP"/>
    </source>
</evidence>
<keyword evidence="8 15" id="KW-0479">Metal-binding</keyword>
<keyword evidence="10 15" id="KW-0408">Iron</keyword>
<dbReference type="PROSITE" id="PS52012">
    <property type="entry name" value="CFEM"/>
    <property type="match status" value="1"/>
</dbReference>
<evidence type="ECO:0000256" key="5">
    <source>
        <dbReference type="ARBA" id="ARBA00022525"/>
    </source>
</evidence>
<evidence type="ECO:0000256" key="12">
    <source>
        <dbReference type="ARBA" id="ARBA00023157"/>
    </source>
</evidence>
<feature type="domain" description="CFEM" evidence="18">
    <location>
        <begin position="1"/>
        <end position="112"/>
    </location>
</feature>
<dbReference type="AlphaFoldDB" id="A0A6G1JVG8"/>
<evidence type="ECO:0000313" key="20">
    <source>
        <dbReference type="Proteomes" id="UP000799428"/>
    </source>
</evidence>
<dbReference type="InterPro" id="IPR008427">
    <property type="entry name" value="Extracellular_membr_CFEM_dom"/>
</dbReference>
<evidence type="ECO:0000256" key="11">
    <source>
        <dbReference type="ARBA" id="ARBA00023136"/>
    </source>
</evidence>
<gene>
    <name evidence="19" type="ORF">K504DRAFT_461301</name>
</gene>
<dbReference type="OrthoDB" id="3767534at2759"/>
<evidence type="ECO:0000256" key="13">
    <source>
        <dbReference type="ARBA" id="ARBA00023180"/>
    </source>
</evidence>
<evidence type="ECO:0000256" key="10">
    <source>
        <dbReference type="ARBA" id="ARBA00023004"/>
    </source>
</evidence>
<keyword evidence="20" id="KW-1185">Reference proteome</keyword>
<feature type="binding site" description="axial binding residue" evidence="15">
    <location>
        <position position="44"/>
    </location>
    <ligand>
        <name>heme</name>
        <dbReference type="ChEBI" id="CHEBI:30413"/>
    </ligand>
    <ligandPart>
        <name>Fe</name>
        <dbReference type="ChEBI" id="CHEBI:18248"/>
    </ligandPart>
</feature>
<keyword evidence="12 15" id="KW-1015">Disulfide bond</keyword>
<comment type="caution">
    <text evidence="15">Lacks conserved residue(s) required for the propagation of feature annotation.</text>
</comment>
<accession>A0A6G1JVG8</accession>
<dbReference type="GO" id="GO:0098552">
    <property type="term" value="C:side of membrane"/>
    <property type="evidence" value="ECO:0007669"/>
    <property type="project" value="UniProtKB-KW"/>
</dbReference>
<feature type="chain" id="PRO_5026249147" description="CFEM domain-containing protein" evidence="17">
    <location>
        <begin position="19"/>
        <end position="196"/>
    </location>
</feature>
<name>A0A6G1JVG8_9PLEO</name>
<keyword evidence="5" id="KW-0964">Secreted</keyword>
<evidence type="ECO:0000256" key="6">
    <source>
        <dbReference type="ARBA" id="ARBA00022617"/>
    </source>
</evidence>
<evidence type="ECO:0000256" key="2">
    <source>
        <dbReference type="ARBA" id="ARBA00004613"/>
    </source>
</evidence>
<feature type="compositionally biased region" description="Low complexity" evidence="16">
    <location>
        <begin position="138"/>
        <end position="157"/>
    </location>
</feature>
<proteinExistence type="inferred from homology"/>
<evidence type="ECO:0000256" key="15">
    <source>
        <dbReference type="PROSITE-ProRule" id="PRU01356"/>
    </source>
</evidence>
<dbReference type="PANTHER" id="PTHR37928:SF2">
    <property type="entry name" value="GPI ANCHORED CFEM DOMAIN PROTEIN (AFU_ORTHOLOGUE AFUA_6G10580)"/>
    <property type="match status" value="1"/>
</dbReference>
<keyword evidence="13" id="KW-0325">Glycoprotein</keyword>
<dbReference type="Pfam" id="PF05730">
    <property type="entry name" value="CFEM"/>
    <property type="match status" value="1"/>
</dbReference>
<comment type="subcellular location">
    <subcellularLocation>
        <location evidence="1">Cell membrane</location>
        <topology evidence="1">Lipid-anchor</topology>
        <topology evidence="1">GPI-anchor</topology>
    </subcellularLocation>
    <subcellularLocation>
        <location evidence="2">Secreted</location>
    </subcellularLocation>
</comment>
<feature type="compositionally biased region" description="Low complexity" evidence="16">
    <location>
        <begin position="96"/>
        <end position="124"/>
    </location>
</feature>
<evidence type="ECO:0000256" key="16">
    <source>
        <dbReference type="SAM" id="MobiDB-lite"/>
    </source>
</evidence>
<dbReference type="SMART" id="SM00747">
    <property type="entry name" value="CFEM"/>
    <property type="match status" value="1"/>
</dbReference>
<evidence type="ECO:0000256" key="4">
    <source>
        <dbReference type="ARBA" id="ARBA00022475"/>
    </source>
</evidence>
<organism evidence="19 20">
    <name type="scientific">Pleomassaria siparia CBS 279.74</name>
    <dbReference type="NCBI Taxonomy" id="1314801"/>
    <lineage>
        <taxon>Eukaryota</taxon>
        <taxon>Fungi</taxon>
        <taxon>Dikarya</taxon>
        <taxon>Ascomycota</taxon>
        <taxon>Pezizomycotina</taxon>
        <taxon>Dothideomycetes</taxon>
        <taxon>Pleosporomycetidae</taxon>
        <taxon>Pleosporales</taxon>
        <taxon>Pleomassariaceae</taxon>
        <taxon>Pleomassaria</taxon>
    </lineage>
</organism>
<dbReference type="InterPro" id="IPR051735">
    <property type="entry name" value="CFEM_domain"/>
</dbReference>
<dbReference type="GO" id="GO:0046872">
    <property type="term" value="F:metal ion binding"/>
    <property type="evidence" value="ECO:0007669"/>
    <property type="project" value="UniProtKB-UniRule"/>
</dbReference>
<evidence type="ECO:0000313" key="19">
    <source>
        <dbReference type="EMBL" id="KAF2704538.1"/>
    </source>
</evidence>
<keyword evidence="11" id="KW-0472">Membrane</keyword>
<dbReference type="PANTHER" id="PTHR37928">
    <property type="entry name" value="CFEM DOMAIN PROTEIN (AFU_ORTHOLOGUE AFUA_6G14090)"/>
    <property type="match status" value="1"/>
</dbReference>
<dbReference type="Proteomes" id="UP000799428">
    <property type="component" value="Unassembled WGS sequence"/>
</dbReference>
<keyword evidence="7" id="KW-0336">GPI-anchor</keyword>
<feature type="signal peptide" evidence="17">
    <location>
        <begin position="1"/>
        <end position="18"/>
    </location>
</feature>
<evidence type="ECO:0000259" key="18">
    <source>
        <dbReference type="PROSITE" id="PS52012"/>
    </source>
</evidence>
<evidence type="ECO:0000256" key="14">
    <source>
        <dbReference type="ARBA" id="ARBA00023288"/>
    </source>
</evidence>
<sequence length="196" mass="18835">MKTFTVTAFAALAAVASAQLDNIPGCALSCFLTPLGSDGCDFSDFACHCKGATALFASVVPCVQKACSASDQAATISAVESTCAAAGVPVQVPVASSAPPATTAAPKSTSSAPAATSEAPVSTSKAPVSTSEAPVATSEAPVPSSSAIVSSHPTASSNGTLPSSVAPTESQFTGGAARHTQAAGILGAAAVAFFAL</sequence>
<keyword evidence="9 17" id="KW-0732">Signal</keyword>
<dbReference type="GO" id="GO:0005886">
    <property type="term" value="C:plasma membrane"/>
    <property type="evidence" value="ECO:0007669"/>
    <property type="project" value="UniProtKB-SubCell"/>
</dbReference>
<protein>
    <recommendedName>
        <fullName evidence="18">CFEM domain-containing protein</fullName>
    </recommendedName>
</protein>
<reference evidence="19" key="1">
    <citation type="journal article" date="2020" name="Stud. Mycol.">
        <title>101 Dothideomycetes genomes: a test case for predicting lifestyles and emergence of pathogens.</title>
        <authorList>
            <person name="Haridas S."/>
            <person name="Albert R."/>
            <person name="Binder M."/>
            <person name="Bloem J."/>
            <person name="Labutti K."/>
            <person name="Salamov A."/>
            <person name="Andreopoulos B."/>
            <person name="Baker S."/>
            <person name="Barry K."/>
            <person name="Bills G."/>
            <person name="Bluhm B."/>
            <person name="Cannon C."/>
            <person name="Castanera R."/>
            <person name="Culley D."/>
            <person name="Daum C."/>
            <person name="Ezra D."/>
            <person name="Gonzalez J."/>
            <person name="Henrissat B."/>
            <person name="Kuo A."/>
            <person name="Liang C."/>
            <person name="Lipzen A."/>
            <person name="Lutzoni F."/>
            <person name="Magnuson J."/>
            <person name="Mondo S."/>
            <person name="Nolan M."/>
            <person name="Ohm R."/>
            <person name="Pangilinan J."/>
            <person name="Park H.-J."/>
            <person name="Ramirez L."/>
            <person name="Alfaro M."/>
            <person name="Sun H."/>
            <person name="Tritt A."/>
            <person name="Yoshinaga Y."/>
            <person name="Zwiers L.-H."/>
            <person name="Turgeon B."/>
            <person name="Goodwin S."/>
            <person name="Spatafora J."/>
            <person name="Crous P."/>
            <person name="Grigoriev I."/>
        </authorList>
    </citation>
    <scope>NUCLEOTIDE SEQUENCE</scope>
    <source>
        <strain evidence="19">CBS 279.74</strain>
    </source>
</reference>
<feature type="region of interest" description="Disordered" evidence="16">
    <location>
        <begin position="96"/>
        <end position="171"/>
    </location>
</feature>
<feature type="disulfide bond" evidence="15">
    <location>
        <begin position="40"/>
        <end position="47"/>
    </location>
</feature>